<dbReference type="AlphaFoldDB" id="B5RR99"/>
<evidence type="ECO:0000256" key="7">
    <source>
        <dbReference type="ARBA" id="ARBA00022779"/>
    </source>
</evidence>
<evidence type="ECO:0000256" key="1">
    <source>
        <dbReference type="ARBA" id="ARBA00002254"/>
    </source>
</evidence>
<evidence type="ECO:0000256" key="6">
    <source>
        <dbReference type="ARBA" id="ARBA00022692"/>
    </source>
</evidence>
<evidence type="ECO:0000256" key="5">
    <source>
        <dbReference type="ARBA" id="ARBA00022500"/>
    </source>
</evidence>
<evidence type="ECO:0000313" key="12">
    <source>
        <dbReference type="Proteomes" id="UP000000612"/>
    </source>
</evidence>
<dbReference type="RefSeq" id="WP_012538791.1">
    <property type="nucleotide sequence ID" value="NC_011244.1"/>
</dbReference>
<comment type="subcellular location">
    <subcellularLocation>
        <location evidence="2">Cell membrane</location>
        <topology evidence="2">Single-pass membrane protein</topology>
    </subcellularLocation>
</comment>
<dbReference type="Pfam" id="PF03748">
    <property type="entry name" value="FliL"/>
    <property type="match status" value="1"/>
</dbReference>
<feature type="transmembrane region" description="Helical" evidence="10">
    <location>
        <begin position="26"/>
        <end position="51"/>
    </location>
</feature>
<organism evidence="11 12">
    <name type="scientific">Borrelia recurrentis (strain A1)</name>
    <dbReference type="NCBI Taxonomy" id="412418"/>
    <lineage>
        <taxon>Bacteria</taxon>
        <taxon>Pseudomonadati</taxon>
        <taxon>Spirochaetota</taxon>
        <taxon>Spirochaetia</taxon>
        <taxon>Spirochaetales</taxon>
        <taxon>Borreliaceae</taxon>
        <taxon>Borrelia</taxon>
    </lineage>
</organism>
<dbReference type="HOGENOM" id="CLU_126053_0_0_12"/>
<dbReference type="Proteomes" id="UP000000612">
    <property type="component" value="Chromosome"/>
</dbReference>
<keyword evidence="11" id="KW-0969">Cilium</keyword>
<dbReference type="GO" id="GO:0071973">
    <property type="term" value="P:bacterial-type flagellum-dependent cell motility"/>
    <property type="evidence" value="ECO:0007669"/>
    <property type="project" value="InterPro"/>
</dbReference>
<dbReference type="InterPro" id="IPR005503">
    <property type="entry name" value="FliL"/>
</dbReference>
<keyword evidence="5 10" id="KW-0145">Chemotaxis</keyword>
<dbReference type="KEGG" id="bre:BRE_286"/>
<protein>
    <recommendedName>
        <fullName evidence="10">Flagellar protein FliL</fullName>
    </recommendedName>
</protein>
<comment type="function">
    <text evidence="1 10">Controls the rotational direction of flagella during chemotaxis.</text>
</comment>
<keyword evidence="7 10" id="KW-0283">Flagellar rotation</keyword>
<comment type="similarity">
    <text evidence="3 10">Belongs to the FliL family.</text>
</comment>
<evidence type="ECO:0000256" key="2">
    <source>
        <dbReference type="ARBA" id="ARBA00004162"/>
    </source>
</evidence>
<gene>
    <name evidence="11" type="primary">fliL</name>
    <name evidence="11" type="ordered locus">BRE_286</name>
</gene>
<dbReference type="EMBL" id="CP000993">
    <property type="protein sequence ID" value="ACH94533.1"/>
    <property type="molecule type" value="Genomic_DNA"/>
</dbReference>
<dbReference type="GO" id="GO:0006935">
    <property type="term" value="P:chemotaxis"/>
    <property type="evidence" value="ECO:0007669"/>
    <property type="project" value="UniProtKB-KW"/>
</dbReference>
<reference evidence="11 12" key="1">
    <citation type="journal article" date="2008" name="PLoS Genet.">
        <title>The genome of Borrelia recurrentis, the agent of deadly louse-borne relapsing fever, is a degraded subset of tick-borne Borrelia duttonii.</title>
        <authorList>
            <person name="Lescot M."/>
            <person name="Audic S."/>
            <person name="Robert C."/>
            <person name="Nguyen T.T."/>
            <person name="Blanc G."/>
            <person name="Cutler S.J."/>
            <person name="Wincker P."/>
            <person name="Couloux A."/>
            <person name="Claverie J.-M."/>
            <person name="Raoult D."/>
            <person name="Drancourt M."/>
        </authorList>
    </citation>
    <scope>NUCLEOTIDE SEQUENCE [LARGE SCALE GENOMIC DNA]</scope>
    <source>
        <strain evidence="11 12">A1</strain>
    </source>
</reference>
<evidence type="ECO:0000256" key="4">
    <source>
        <dbReference type="ARBA" id="ARBA00022475"/>
    </source>
</evidence>
<evidence type="ECO:0000256" key="10">
    <source>
        <dbReference type="RuleBase" id="RU364125"/>
    </source>
</evidence>
<keyword evidence="11" id="KW-0282">Flagellum</keyword>
<dbReference type="GO" id="GO:0009425">
    <property type="term" value="C:bacterial-type flagellum basal body"/>
    <property type="evidence" value="ECO:0007669"/>
    <property type="project" value="InterPro"/>
</dbReference>
<keyword evidence="9 10" id="KW-0472">Membrane</keyword>
<evidence type="ECO:0000256" key="9">
    <source>
        <dbReference type="ARBA" id="ARBA00023136"/>
    </source>
</evidence>
<accession>B5RR99</accession>
<keyword evidence="6 10" id="KW-0812">Transmembrane</keyword>
<keyword evidence="4 10" id="KW-1003">Cell membrane</keyword>
<evidence type="ECO:0000256" key="3">
    <source>
        <dbReference type="ARBA" id="ARBA00008281"/>
    </source>
</evidence>
<proteinExistence type="inferred from homology"/>
<evidence type="ECO:0000313" key="11">
    <source>
        <dbReference type="EMBL" id="ACH94533.1"/>
    </source>
</evidence>
<name>B5RR99_BORRA</name>
<keyword evidence="12" id="KW-1185">Reference proteome</keyword>
<dbReference type="NCBIfam" id="NF005175">
    <property type="entry name" value="PRK06654.1"/>
    <property type="match status" value="1"/>
</dbReference>
<dbReference type="GO" id="GO:0005886">
    <property type="term" value="C:plasma membrane"/>
    <property type="evidence" value="ECO:0007669"/>
    <property type="project" value="UniProtKB-SubCell"/>
</dbReference>
<keyword evidence="8 10" id="KW-1133">Transmembrane helix</keyword>
<sequence length="178" mass="20166">MPEKDDDSMDVVGGSDSKKIGLLPDVIIRILQILAIGLFTVVIMIIVSYFVSKMVVSQSGAPNNFPIFSNEYLEKLPMLIWYESIDEIRGTTQDTPPKTFVIKLALGYAENNVNILSELGRQKVRLKDIIREYFSQRTGQEIKNESQIKAEIKARINSILRNGEIKEIALTQIDIFDM</sequence>
<keyword evidence="11" id="KW-0966">Cell projection</keyword>
<evidence type="ECO:0000256" key="8">
    <source>
        <dbReference type="ARBA" id="ARBA00022989"/>
    </source>
</evidence>